<sequence>MESITINDIETLHKIFSIYRSDKGFGFWFRGQANEAWPLIPSAGRDDYYLPDNRDLGRLKDWANYAVAHERLPENKIELLALAQHHGLATRLLDWTKNPLVACYFCVTSDLSSDGAIYILETPFTMAGDNLTLDEIKQHEGIISYLPKAFTPRVINQQGLFTIHCPSNKSITIEPSRYSTTEKNIRRIIIPSEQKSNIKEMLDCYGINESTVFPDLDGLSAYINGDTRSIVSKRA</sequence>
<dbReference type="EMBL" id="FPLD01000129">
    <property type="protein sequence ID" value="SGZ16506.1"/>
    <property type="molecule type" value="Genomic_DNA"/>
</dbReference>
<evidence type="ECO:0000313" key="3">
    <source>
        <dbReference type="Proteomes" id="UP000183794"/>
    </source>
</evidence>
<dbReference type="AlphaFoldDB" id="A0A1L0CI32"/>
<dbReference type="RefSeq" id="WP_075498376.1">
    <property type="nucleotide sequence ID" value="NZ_CAWRBC010000001.1"/>
</dbReference>
<reference evidence="2 3" key="1">
    <citation type="submission" date="2016-11" db="EMBL/GenBank/DDBJ databases">
        <authorList>
            <person name="Jaros S."/>
            <person name="Januszkiewicz K."/>
            <person name="Wedrychowicz H."/>
        </authorList>
    </citation>
    <scope>NUCLEOTIDE SEQUENCE [LARGE SCALE GENOMIC DNA]</scope>
    <source>
        <strain evidence="2">NVI 5450</strain>
    </source>
</reference>
<name>A0A1L0CI32_9GAMM</name>
<organism evidence="2 3">
    <name type="scientific">Moritella viscosa</name>
    <dbReference type="NCBI Taxonomy" id="80854"/>
    <lineage>
        <taxon>Bacteria</taxon>
        <taxon>Pseudomonadati</taxon>
        <taxon>Pseudomonadota</taxon>
        <taxon>Gammaproteobacteria</taxon>
        <taxon>Alteromonadales</taxon>
        <taxon>Moritellaceae</taxon>
        <taxon>Moritella</taxon>
    </lineage>
</organism>
<dbReference type="OrthoDB" id="9816036at2"/>
<dbReference type="Proteomes" id="UP000183794">
    <property type="component" value="Unassembled WGS sequence"/>
</dbReference>
<accession>A0A1L0CI32</accession>
<dbReference type="InterPro" id="IPR014966">
    <property type="entry name" value="FRG-dom"/>
</dbReference>
<protein>
    <recommendedName>
        <fullName evidence="1">FRG domain-containing protein</fullName>
    </recommendedName>
</protein>
<evidence type="ECO:0000259" key="1">
    <source>
        <dbReference type="SMART" id="SM00901"/>
    </source>
</evidence>
<proteinExistence type="predicted"/>
<dbReference type="Pfam" id="PF08867">
    <property type="entry name" value="FRG"/>
    <property type="match status" value="1"/>
</dbReference>
<feature type="domain" description="FRG" evidence="1">
    <location>
        <begin position="23"/>
        <end position="118"/>
    </location>
</feature>
<gene>
    <name evidence="2" type="ORF">NVI5450_4339</name>
</gene>
<dbReference type="SMART" id="SM00901">
    <property type="entry name" value="FRG"/>
    <property type="match status" value="1"/>
</dbReference>
<evidence type="ECO:0000313" key="2">
    <source>
        <dbReference type="EMBL" id="SGZ16506.1"/>
    </source>
</evidence>